<reference evidence="3 4" key="1">
    <citation type="journal article" date="2018" name="Sci. Adv.">
        <title>Multi-heme cytochromes provide a pathway for survival in energy-limited environments.</title>
        <authorList>
            <person name="Deng X."/>
            <person name="Dohmae N."/>
            <person name="Nealson K.H."/>
            <person name="Hashimoto K."/>
            <person name="Okamoto A."/>
        </authorList>
    </citation>
    <scope>NUCLEOTIDE SEQUENCE [LARGE SCALE GENOMIC DNA]</scope>
    <source>
        <strain evidence="3 4">IS5</strain>
    </source>
</reference>
<feature type="domain" description="Solute-binding protein family 3/N-terminal" evidence="2">
    <location>
        <begin position="30"/>
        <end position="250"/>
    </location>
</feature>
<dbReference type="PANTHER" id="PTHR38834:SF3">
    <property type="entry name" value="SOLUTE-BINDING PROTEIN FAMILY 3_N-TERMINAL DOMAIN-CONTAINING PROTEIN"/>
    <property type="match status" value="1"/>
</dbReference>
<feature type="chain" id="PRO_5016458750" description="Solute-binding protein family 3/N-terminal domain-containing protein" evidence="1">
    <location>
        <begin position="24"/>
        <end position="250"/>
    </location>
</feature>
<dbReference type="Pfam" id="PF00497">
    <property type="entry name" value="SBP_bac_3"/>
    <property type="match status" value="1"/>
</dbReference>
<dbReference type="Gene3D" id="3.40.190.10">
    <property type="entry name" value="Periplasmic binding protein-like II"/>
    <property type="match status" value="2"/>
</dbReference>
<dbReference type="SUPFAM" id="SSF53850">
    <property type="entry name" value="Periplasmic binding protein-like II"/>
    <property type="match status" value="1"/>
</dbReference>
<evidence type="ECO:0000313" key="4">
    <source>
        <dbReference type="Proteomes" id="UP000269883"/>
    </source>
</evidence>
<sequence length="250" mass="28826">MYLNWASLVLLVMLTLLPGTATAQQHSFNSLNWITEEYYPYNFTENGLVSGISVDLLRMTWEEMQEPLTIITAYPWARAYRMAQTQPGTVLFSMARTPEREQMFKWAGPIANVRFVLTAPKSRHLKIAKGTDLTGLRIGTLREDVGDQLLDPWRDICTVEPVATVDQNLKKLDMGRLDLISYEESSTRLLLLRHGKNPNDYETAFVLEEVPIYFAFHKDTPDDLVQRFQQALDRVKQSTRFSDLVDEYAR</sequence>
<protein>
    <recommendedName>
        <fullName evidence="2">Solute-binding protein family 3/N-terminal domain-containing protein</fullName>
    </recommendedName>
</protein>
<accession>A0A2Z6B258</accession>
<dbReference type="InterPro" id="IPR001638">
    <property type="entry name" value="Solute-binding_3/MltF_N"/>
</dbReference>
<gene>
    <name evidence="3" type="ORF">DFE_2866</name>
</gene>
<dbReference type="AlphaFoldDB" id="A0A2Z6B258"/>
<dbReference type="Proteomes" id="UP000269883">
    <property type="component" value="Chromosome"/>
</dbReference>
<evidence type="ECO:0000256" key="1">
    <source>
        <dbReference type="SAM" id="SignalP"/>
    </source>
</evidence>
<name>A0A2Z6B258_9BACT</name>
<evidence type="ECO:0000313" key="3">
    <source>
        <dbReference type="EMBL" id="BBD09592.1"/>
    </source>
</evidence>
<keyword evidence="4" id="KW-1185">Reference proteome</keyword>
<proteinExistence type="predicted"/>
<feature type="signal peptide" evidence="1">
    <location>
        <begin position="1"/>
        <end position="23"/>
    </location>
</feature>
<dbReference type="PANTHER" id="PTHR38834">
    <property type="entry name" value="PERIPLASMIC SUBSTRATE BINDING PROTEIN FAMILY 3"/>
    <property type="match status" value="1"/>
</dbReference>
<organism evidence="3 4">
    <name type="scientific">Desulfovibrio ferrophilus</name>
    <dbReference type="NCBI Taxonomy" id="241368"/>
    <lineage>
        <taxon>Bacteria</taxon>
        <taxon>Pseudomonadati</taxon>
        <taxon>Thermodesulfobacteriota</taxon>
        <taxon>Desulfovibrionia</taxon>
        <taxon>Desulfovibrionales</taxon>
        <taxon>Desulfovibrionaceae</taxon>
        <taxon>Desulfovibrio</taxon>
    </lineage>
</organism>
<dbReference type="SMART" id="SM00062">
    <property type="entry name" value="PBPb"/>
    <property type="match status" value="1"/>
</dbReference>
<evidence type="ECO:0000259" key="2">
    <source>
        <dbReference type="SMART" id="SM00062"/>
    </source>
</evidence>
<dbReference type="EMBL" id="AP017378">
    <property type="protein sequence ID" value="BBD09592.1"/>
    <property type="molecule type" value="Genomic_DNA"/>
</dbReference>
<dbReference type="KEGG" id="dfl:DFE_2866"/>
<keyword evidence="1" id="KW-0732">Signal</keyword>